<evidence type="ECO:0000256" key="8">
    <source>
        <dbReference type="ARBA" id="ARBA00023306"/>
    </source>
</evidence>
<dbReference type="AlphaFoldDB" id="A0AA88D8I2"/>
<evidence type="ECO:0000256" key="9">
    <source>
        <dbReference type="RuleBase" id="RU003796"/>
    </source>
</evidence>
<gene>
    <name evidence="12" type="ORF">TIFTF001_014943</name>
</gene>
<comment type="similarity">
    <text evidence="2 9">Belongs to the E2F/DP family.</text>
</comment>
<dbReference type="PANTHER" id="PTHR12081:SF106">
    <property type="entry name" value="E2F TRANSCRIPTION FACTOR-LIKE E2FE"/>
    <property type="match status" value="1"/>
</dbReference>
<evidence type="ECO:0000256" key="7">
    <source>
        <dbReference type="ARBA" id="ARBA00023242"/>
    </source>
</evidence>
<evidence type="ECO:0000256" key="4">
    <source>
        <dbReference type="ARBA" id="ARBA00023015"/>
    </source>
</evidence>
<keyword evidence="7 9" id="KW-0539">Nucleus</keyword>
<evidence type="ECO:0000256" key="10">
    <source>
        <dbReference type="SAM" id="MobiDB-lite"/>
    </source>
</evidence>
<evidence type="ECO:0000256" key="1">
    <source>
        <dbReference type="ARBA" id="ARBA00004123"/>
    </source>
</evidence>
<feature type="region of interest" description="Disordered" evidence="10">
    <location>
        <begin position="114"/>
        <end position="151"/>
    </location>
</feature>
<evidence type="ECO:0000256" key="3">
    <source>
        <dbReference type="ARBA" id="ARBA00022491"/>
    </source>
</evidence>
<evidence type="ECO:0000313" key="12">
    <source>
        <dbReference type="EMBL" id="GMN45747.1"/>
    </source>
</evidence>
<feature type="compositionally biased region" description="Polar residues" evidence="10">
    <location>
        <begin position="134"/>
        <end position="147"/>
    </location>
</feature>
<dbReference type="SMART" id="SM01372">
    <property type="entry name" value="E2F_TDP"/>
    <property type="match status" value="2"/>
</dbReference>
<dbReference type="GO" id="GO:0000981">
    <property type="term" value="F:DNA-binding transcription factor activity, RNA polymerase II-specific"/>
    <property type="evidence" value="ECO:0007669"/>
    <property type="project" value="TreeGrafter"/>
</dbReference>
<feature type="domain" description="E2F/DP family winged-helix DNA-binding" evidence="11">
    <location>
        <begin position="23"/>
        <end position="88"/>
    </location>
</feature>
<dbReference type="SUPFAM" id="SSF46785">
    <property type="entry name" value="Winged helix' DNA-binding domain"/>
    <property type="match status" value="2"/>
</dbReference>
<dbReference type="Gene3D" id="1.10.10.10">
    <property type="entry name" value="Winged helix-like DNA-binding domain superfamily/Winged helix DNA-binding domain"/>
    <property type="match status" value="2"/>
</dbReference>
<comment type="caution">
    <text evidence="12">The sequence shown here is derived from an EMBL/GenBank/DDBJ whole genome shotgun (WGS) entry which is preliminary data.</text>
</comment>
<proteinExistence type="inferred from homology"/>
<dbReference type="FunFam" id="1.10.10.10:FF:000073">
    <property type="entry name" value="E2F transcription factor 8"/>
    <property type="match status" value="1"/>
</dbReference>
<dbReference type="GO" id="GO:0000978">
    <property type="term" value="F:RNA polymerase II cis-regulatory region sequence-specific DNA binding"/>
    <property type="evidence" value="ECO:0007669"/>
    <property type="project" value="InterPro"/>
</dbReference>
<dbReference type="InterPro" id="IPR003316">
    <property type="entry name" value="E2F_WHTH_DNA-bd_dom"/>
</dbReference>
<dbReference type="FunFam" id="1.10.10.10:FF:000295">
    <property type="entry name" value="E2F transcription factor-like E2FE"/>
    <property type="match status" value="1"/>
</dbReference>
<dbReference type="Proteomes" id="UP001187192">
    <property type="component" value="Unassembled WGS sequence"/>
</dbReference>
<dbReference type="InterPro" id="IPR015633">
    <property type="entry name" value="E2F"/>
</dbReference>
<dbReference type="GO" id="GO:0090575">
    <property type="term" value="C:RNA polymerase II transcription regulator complex"/>
    <property type="evidence" value="ECO:0007669"/>
    <property type="project" value="TreeGrafter"/>
</dbReference>
<name>A0AA88D8I2_FICCA</name>
<keyword evidence="5 9" id="KW-0238">DNA-binding</keyword>
<keyword evidence="13" id="KW-1185">Reference proteome</keyword>
<keyword evidence="3" id="KW-0678">Repressor</keyword>
<evidence type="ECO:0000313" key="13">
    <source>
        <dbReference type="Proteomes" id="UP001187192"/>
    </source>
</evidence>
<reference evidence="12" key="1">
    <citation type="submission" date="2023-07" db="EMBL/GenBank/DDBJ databases">
        <title>draft genome sequence of fig (Ficus carica).</title>
        <authorList>
            <person name="Takahashi T."/>
            <person name="Nishimura K."/>
        </authorList>
    </citation>
    <scope>NUCLEOTIDE SEQUENCE</scope>
</reference>
<feature type="domain" description="E2F/DP family winged-helix DNA-binding" evidence="11">
    <location>
        <begin position="152"/>
        <end position="232"/>
    </location>
</feature>
<dbReference type="EMBL" id="BTGU01000021">
    <property type="protein sequence ID" value="GMN45747.1"/>
    <property type="molecule type" value="Genomic_DNA"/>
</dbReference>
<dbReference type="InterPro" id="IPR036390">
    <property type="entry name" value="WH_DNA-bd_sf"/>
</dbReference>
<comment type="subcellular location">
    <subcellularLocation>
        <location evidence="1 9">Nucleus</location>
    </subcellularLocation>
</comment>
<evidence type="ECO:0000256" key="6">
    <source>
        <dbReference type="ARBA" id="ARBA00023163"/>
    </source>
</evidence>
<keyword evidence="4 9" id="KW-0805">Transcription regulation</keyword>
<keyword evidence="8" id="KW-0131">Cell cycle</keyword>
<accession>A0AA88D8I2</accession>
<keyword evidence="6 9" id="KW-0804">Transcription</keyword>
<evidence type="ECO:0000259" key="11">
    <source>
        <dbReference type="SMART" id="SM01372"/>
    </source>
</evidence>
<dbReference type="InterPro" id="IPR036388">
    <property type="entry name" value="WH-like_DNA-bd_sf"/>
</dbReference>
<evidence type="ECO:0000256" key="5">
    <source>
        <dbReference type="ARBA" id="ARBA00023125"/>
    </source>
</evidence>
<protein>
    <recommendedName>
        <fullName evidence="11">E2F/DP family winged-helix DNA-binding domain-containing protein</fullName>
    </recommendedName>
</protein>
<organism evidence="12 13">
    <name type="scientific">Ficus carica</name>
    <name type="common">Common fig</name>
    <dbReference type="NCBI Taxonomy" id="3494"/>
    <lineage>
        <taxon>Eukaryota</taxon>
        <taxon>Viridiplantae</taxon>
        <taxon>Streptophyta</taxon>
        <taxon>Embryophyta</taxon>
        <taxon>Tracheophyta</taxon>
        <taxon>Spermatophyta</taxon>
        <taxon>Magnoliopsida</taxon>
        <taxon>eudicotyledons</taxon>
        <taxon>Gunneridae</taxon>
        <taxon>Pentapetalae</taxon>
        <taxon>rosids</taxon>
        <taxon>fabids</taxon>
        <taxon>Rosales</taxon>
        <taxon>Moraceae</taxon>
        <taxon>Ficeae</taxon>
        <taxon>Ficus</taxon>
    </lineage>
</organism>
<dbReference type="PANTHER" id="PTHR12081">
    <property type="entry name" value="TRANSCRIPTION FACTOR E2F"/>
    <property type="match status" value="1"/>
</dbReference>
<sequence>MAAPSSALIVSQPESSKHHAYSRKQKSLGLLCSNFLSLYNRDGITSIGLDDAASRLGVERRRIYDIVNVLESVGVLARKAKNQYTWKGFEAIPRALQELKEEGWRDNCNSFDGSDYSKVSDDEDDDTTGSQTDKSNPSLNTKSSGSSKTEHKREKSLALLTQNFVKLFVCTNAYLISLDEAAKLLLGDAHNSSVMRTKVRRLYDIANVLSSMNLIEKTHTVDTRKPAFRWLGYGESAENSGSAHNLRNIESRKRAFGTDVTNINFKKSKVDSSIGKNLNLNFTYQKQYHECSTRKVDRSNMEDDSKDGSKSYQFGPFAPVTVAKIGALEHSNPRRVHDWESLSSTYRPQYQNQALKDLFTHYMEAWKSWYSEVAGKKPIKIS</sequence>
<evidence type="ECO:0000256" key="2">
    <source>
        <dbReference type="ARBA" id="ARBA00010940"/>
    </source>
</evidence>
<dbReference type="Pfam" id="PF02319">
    <property type="entry name" value="WHD_E2F_TDP"/>
    <property type="match status" value="2"/>
</dbReference>